<accession>A0AAP0E3N3</accession>
<dbReference type="InterPro" id="IPR012340">
    <property type="entry name" value="NA-bd_OB-fold"/>
</dbReference>
<dbReference type="GO" id="GO:2000042">
    <property type="term" value="P:negative regulation of double-strand break repair via homologous recombination"/>
    <property type="evidence" value="ECO:0007669"/>
    <property type="project" value="TreeGrafter"/>
</dbReference>
<dbReference type="EMBL" id="JBBNAE010000011">
    <property type="protein sequence ID" value="KAK9084635.1"/>
    <property type="molecule type" value="Genomic_DNA"/>
</dbReference>
<proteinExistence type="predicted"/>
<sequence length="137" mass="15687">MDYSLAALKLFIGQLKNATQTSSPSAMTLNGILFQRAWLQGVLVESLENGNYVLDDGSGLTELSLSNDFRLRDWELGRYVMVVGAYVIREGYQEELPLIKVHKMVDLSSAPDREAMWNLEVIEANKLFYHRFQLIWN</sequence>
<dbReference type="GO" id="GO:0016607">
    <property type="term" value="C:nuclear speck"/>
    <property type="evidence" value="ECO:0007669"/>
    <property type="project" value="TreeGrafter"/>
</dbReference>
<dbReference type="PANTHER" id="PTHR33962">
    <property type="entry name" value="RECQ-MEDIATED GENOME INSTABILITY PROTEIN 2 RMI2"/>
    <property type="match status" value="1"/>
</dbReference>
<dbReference type="GO" id="GO:0006281">
    <property type="term" value="P:DNA repair"/>
    <property type="evidence" value="ECO:0007669"/>
    <property type="project" value="TreeGrafter"/>
</dbReference>
<dbReference type="GO" id="GO:0043007">
    <property type="term" value="P:maintenance of rDNA"/>
    <property type="evidence" value="ECO:0007669"/>
    <property type="project" value="TreeGrafter"/>
</dbReference>
<evidence type="ECO:0008006" key="3">
    <source>
        <dbReference type="Google" id="ProtNLM"/>
    </source>
</evidence>
<dbReference type="InterPro" id="IPR032245">
    <property type="entry name" value="RMI2"/>
</dbReference>
<dbReference type="Gene3D" id="2.40.50.140">
    <property type="entry name" value="Nucleic acid-binding proteins"/>
    <property type="match status" value="1"/>
</dbReference>
<dbReference type="PANTHER" id="PTHR33962:SF1">
    <property type="entry name" value="RECQ-MEDIATED GENOME INSTABILITY PROTEIN 2"/>
    <property type="match status" value="1"/>
</dbReference>
<protein>
    <recommendedName>
        <fullName evidence="3">RecQ-mediated genome instability protein 2</fullName>
    </recommendedName>
</protein>
<evidence type="ECO:0000313" key="2">
    <source>
        <dbReference type="Proteomes" id="UP001417504"/>
    </source>
</evidence>
<keyword evidence="2" id="KW-1185">Reference proteome</keyword>
<dbReference type="Proteomes" id="UP001417504">
    <property type="component" value="Unassembled WGS sequence"/>
</dbReference>
<gene>
    <name evidence="1" type="ORF">Sjap_025046</name>
</gene>
<name>A0AAP0E3N3_9MAGN</name>
<dbReference type="AlphaFoldDB" id="A0AAP0E3N3"/>
<comment type="caution">
    <text evidence="1">The sequence shown here is derived from an EMBL/GenBank/DDBJ whole genome shotgun (WGS) entry which is preliminary data.</text>
</comment>
<evidence type="ECO:0000313" key="1">
    <source>
        <dbReference type="EMBL" id="KAK9084635.1"/>
    </source>
</evidence>
<reference evidence="1 2" key="1">
    <citation type="submission" date="2024-01" db="EMBL/GenBank/DDBJ databases">
        <title>Genome assemblies of Stephania.</title>
        <authorList>
            <person name="Yang L."/>
        </authorList>
    </citation>
    <scope>NUCLEOTIDE SEQUENCE [LARGE SCALE GENOMIC DNA]</scope>
    <source>
        <strain evidence="1">QJT</strain>
        <tissue evidence="1">Leaf</tissue>
    </source>
</reference>
<organism evidence="1 2">
    <name type="scientific">Stephania japonica</name>
    <dbReference type="NCBI Taxonomy" id="461633"/>
    <lineage>
        <taxon>Eukaryota</taxon>
        <taxon>Viridiplantae</taxon>
        <taxon>Streptophyta</taxon>
        <taxon>Embryophyta</taxon>
        <taxon>Tracheophyta</taxon>
        <taxon>Spermatophyta</taxon>
        <taxon>Magnoliopsida</taxon>
        <taxon>Ranunculales</taxon>
        <taxon>Menispermaceae</taxon>
        <taxon>Menispermoideae</taxon>
        <taxon>Cissampelideae</taxon>
        <taxon>Stephania</taxon>
    </lineage>
</organism>
<dbReference type="GO" id="GO:0033045">
    <property type="term" value="P:regulation of sister chromatid segregation"/>
    <property type="evidence" value="ECO:0007669"/>
    <property type="project" value="TreeGrafter"/>
</dbReference>
<dbReference type="Pfam" id="PF16100">
    <property type="entry name" value="RMI2"/>
    <property type="match status" value="1"/>
</dbReference>
<dbReference type="GO" id="GO:0005829">
    <property type="term" value="C:cytosol"/>
    <property type="evidence" value="ECO:0007669"/>
    <property type="project" value="TreeGrafter"/>
</dbReference>